<feature type="domain" description="Ketosynthase family 3 (KS3)" evidence="7">
    <location>
        <begin position="19"/>
        <end position="475"/>
    </location>
</feature>
<evidence type="ECO:0000256" key="1">
    <source>
        <dbReference type="ARBA" id="ARBA00022450"/>
    </source>
</evidence>
<dbReference type="Gene3D" id="3.40.366.10">
    <property type="entry name" value="Malonyl-Coenzyme A Acyl Carrier Protein, domain 2"/>
    <property type="match status" value="1"/>
</dbReference>
<dbReference type="PROSITE" id="PS52019">
    <property type="entry name" value="PKS_MFAS_DH"/>
    <property type="match status" value="1"/>
</dbReference>
<feature type="active site" description="Proton donor; for dehydratase activity" evidence="4">
    <location>
        <position position="2030"/>
    </location>
</feature>
<dbReference type="InterPro" id="IPR036291">
    <property type="entry name" value="NAD(P)-bd_dom_sf"/>
</dbReference>
<dbReference type="RefSeq" id="WP_338890972.1">
    <property type="nucleotide sequence ID" value="NZ_CP147846.1"/>
</dbReference>
<dbReference type="Pfam" id="PF00109">
    <property type="entry name" value="ketoacyl-synt"/>
    <property type="match status" value="1"/>
</dbReference>
<name>A0ABZ2PTW5_9NOCA</name>
<dbReference type="InterPro" id="IPR020841">
    <property type="entry name" value="PKS_Beta-ketoAc_synthase_dom"/>
</dbReference>
<evidence type="ECO:0000256" key="2">
    <source>
        <dbReference type="ARBA" id="ARBA00022553"/>
    </source>
</evidence>
<dbReference type="InterPro" id="IPR057326">
    <property type="entry name" value="KR_dom"/>
</dbReference>
<dbReference type="Gene3D" id="1.10.1200.10">
    <property type="entry name" value="ACP-like"/>
    <property type="match status" value="2"/>
</dbReference>
<feature type="compositionally biased region" description="Polar residues" evidence="5">
    <location>
        <begin position="980"/>
        <end position="999"/>
    </location>
</feature>
<dbReference type="Gene3D" id="3.40.47.10">
    <property type="match status" value="1"/>
</dbReference>
<dbReference type="InterPro" id="IPR036736">
    <property type="entry name" value="ACP-like_sf"/>
</dbReference>
<dbReference type="InterPro" id="IPR014043">
    <property type="entry name" value="Acyl_transferase_dom"/>
</dbReference>
<dbReference type="Gene3D" id="3.10.129.110">
    <property type="entry name" value="Polyketide synthase dehydratase"/>
    <property type="match status" value="1"/>
</dbReference>
<dbReference type="InterPro" id="IPR042104">
    <property type="entry name" value="PKS_dehydratase_sf"/>
</dbReference>
<dbReference type="InterPro" id="IPR014031">
    <property type="entry name" value="Ketoacyl_synth_C"/>
</dbReference>
<feature type="domain" description="Carrier" evidence="6">
    <location>
        <begin position="1140"/>
        <end position="1220"/>
    </location>
</feature>
<feature type="compositionally biased region" description="Pro residues" evidence="5">
    <location>
        <begin position="965"/>
        <end position="975"/>
    </location>
</feature>
<feature type="region of interest" description="N-terminal hotdog fold" evidence="4">
    <location>
        <begin position="1830"/>
        <end position="1958"/>
    </location>
</feature>
<evidence type="ECO:0000313" key="10">
    <source>
        <dbReference type="Proteomes" id="UP001432000"/>
    </source>
</evidence>
<dbReference type="InterPro" id="IPR001227">
    <property type="entry name" value="Ac_transferase_dom_sf"/>
</dbReference>
<keyword evidence="1" id="KW-0596">Phosphopantetheine</keyword>
<dbReference type="InterPro" id="IPR016035">
    <property type="entry name" value="Acyl_Trfase/lysoPLipase"/>
</dbReference>
<gene>
    <name evidence="9" type="ORF">WDS16_04990</name>
</gene>
<feature type="domain" description="Carrier" evidence="6">
    <location>
        <begin position="1242"/>
        <end position="1326"/>
    </location>
</feature>
<dbReference type="InterPro" id="IPR014030">
    <property type="entry name" value="Ketoacyl_synth_N"/>
</dbReference>
<dbReference type="Proteomes" id="UP001432000">
    <property type="component" value="Chromosome"/>
</dbReference>
<dbReference type="InterPro" id="IPR009081">
    <property type="entry name" value="PP-bd_ACP"/>
</dbReference>
<dbReference type="SMART" id="SM00827">
    <property type="entry name" value="PKS_AT"/>
    <property type="match status" value="1"/>
</dbReference>
<dbReference type="SUPFAM" id="SSF51735">
    <property type="entry name" value="NAD(P)-binding Rossmann-fold domains"/>
    <property type="match status" value="2"/>
</dbReference>
<evidence type="ECO:0000313" key="9">
    <source>
        <dbReference type="EMBL" id="WXG69906.1"/>
    </source>
</evidence>
<dbReference type="SUPFAM" id="SSF53901">
    <property type="entry name" value="Thiolase-like"/>
    <property type="match status" value="1"/>
</dbReference>
<dbReference type="InterPro" id="IPR052568">
    <property type="entry name" value="PKS-FAS_Synthase"/>
</dbReference>
<sequence>MTAESTTGSDIFEDRRLARNPIAIVGMSGLFPKATSHREYWQNIVDGVDCTEEVPASRWSLDDYFDADRTAPDKTYSRRGAFLPDVDFDPLEFGLPPNQLEVTSTMQTLSLGVARDLLIDAGATGSSWYDPVRTGVVLGTTGPVPLMHPLAARLSTPILKEAARSCGLSTEDVNAIADKFTAAFAPWEENSFPGLLANVVAGRVANRFGLGGINCTVDAACAASLAALRTAVAELLDGRADTMITGGVDTENSIFIYLCFSKVGALSPTGQISPFSAQADGTLLGEGISMVALRRLSDAQRDGNRIYAVIRGLGSSSDGRSKSIYAPRAEGQRIALDRAYADAECSPASVELFEAHATGTAVGDRTEIEALGGLLRDAGDETSYAAVGSVKSQIGHTKGAAGTASLMKLALGLYHKVLPGTINVDAPNAGIDSDAALYVNTATRPWIRDPQRPVRRAAVSAMGFGGTNFHVVLEESDTPRADVRPLHCVPRVHVWHAVDVDSLIDAVRAGESVDGGEIPNDHARLGFVAVDDEDEAQLRELGVAQLTRNRDSEQWSHPEGLFFRAAALPHIKVGALFAGQGSQYVDMGTDALLNTPPVAESFDLANIAFTDATERLGRIVFPPPAFDNETRERHDATLRRTEFAQPAIGALSVGQYQFFRELGFEADALAGHSFGELTALWASGALETGDYFTLARARGVAMAPTSDADNGTMLAVAADRDVVDAIVHDIDDVWICNHNAPDQVVVGGGRVAIDAVISCAAERGVATRELPVSAAFHTPYVAHAVDAFAPAVDAVGVGTPSIPVYANSPDRQYGSDTAENAAMLVEQLLKPVEFVASLEAMHADGCTVFVEFGPKKVLTSLVHRTLGDDVVAIATDIGPLGNSDLALKRAAAQLIVLGVTLNHANRYSSTPPAPHTGSGMTVALSAPEYVPPTRRAAYADALADGYRVSALTPTVAVPTTSTVPAPAPPVQPTPAPSATRPSETTVPSNDPRPTTNESSPLAAHLDTHDRYLDGQLELARHLAEALSTDRIDDGLIRAIEAVKDHGVAISHSHTRATEVLGRIAELEIAGGISDPAQFRHATSTPSIPVAAQRNTQEAAPAAIAPASPAVPAPTAPITVTQEPAAPIPTVVSVSEEAAGVSADQLRRALLDVVADKTGYPVEMVDPSMDLEADLGVDSIKRVQVLGAVQERFPSLPSLGPEQLGTLRTLDQIVDLLAQSTPNLPAPEPSAPEPALPSPPEPSPSGISADALRAALLDVVADKTGYPVEMVDPSMDLEADLGVDSIKRVQVLGAVQERFPSLPSLGPEQLGTLRTLDQIVELLAAGSDVHPKAEAAATSPRHTVELAALPPVDRIEGLFGTGTTVVILDLTDDGADAASLTSGLSERGWSVDHVPLTGTTNDIERTVAGVFDADVSLAVVVAGASSEWSVASHRLSAALLAAKHAYASLERSGGPRSAFVTLTRLDGALGFAGTVDPVCALIGGVGGIVKTLAAERPGLFCRNIDVHPAVGADALVDTLLVEISDAAIDTPEVAIDDIGDRWTIVPSLHGASSYTVVDPAATMSATELTESDVVLVTGGARGVTALCARELGRHTAARFVLLGRTDPDPEPDWAHGVNDEGLQAAALTVMGKSGAAPRDIGRACAAVRAGREIAESLEDLGDRAQYIAVDVTDVDAVGAALSSLASEVTVVVHGAGVLADSAIGAKTVAEISRVLDPKITGLGAVLAALDTSHGPLRRIVLFTSVAGLYGNSGQSDYAAANEALTRFAAAHVSSRPELHVTAIDWGAWDGGMVTAELREHFLGRGVTLLDPSVGARAFAEQFTPDRCDDVVVLVGEATSLTEGSPTLGEPFVATRRLAQLETNPLVQAHRIGAYPVLPATFGLGAMINVVERAYPGRTVTGVRDFHVHKGIVFDHPIESIEIRVAPDDDRTVRVFVTGGDKAKTISHYVATMDLDGLPVQAPRLRAPRFGAGVPADELYRDARQFHAPLLHGMRRVLADSDTELVLECELGGEPLELGAYAGVLHNPVLADVILQGPPVLGHRLLHSACLPLGIGRIDYYAPLPLGEPWAVVVDNPRAGTTDVTIDATAIGADGTVLQKFSAVTVVTTPDLSDMFRESVRQWSQS</sequence>
<dbReference type="InterPro" id="IPR018201">
    <property type="entry name" value="Ketoacyl_synth_AS"/>
</dbReference>
<dbReference type="Pfam" id="PF00698">
    <property type="entry name" value="Acyl_transf_1"/>
    <property type="match status" value="1"/>
</dbReference>
<feature type="compositionally biased region" description="Pro residues" evidence="5">
    <location>
        <begin position="1223"/>
        <end position="1242"/>
    </location>
</feature>
<dbReference type="Pfam" id="PF02801">
    <property type="entry name" value="Ketoacyl-synt_C"/>
    <property type="match status" value="1"/>
</dbReference>
<dbReference type="SUPFAM" id="SSF47336">
    <property type="entry name" value="ACP-like"/>
    <property type="match status" value="2"/>
</dbReference>
<dbReference type="PROSITE" id="PS00606">
    <property type="entry name" value="KS3_1"/>
    <property type="match status" value="1"/>
</dbReference>
<feature type="active site" description="Proton acceptor; for dehydratase activity" evidence="4">
    <location>
        <position position="1868"/>
    </location>
</feature>
<protein>
    <submittedName>
        <fullName evidence="9">SDR family NAD(P)-dependent oxidoreductase</fullName>
    </submittedName>
</protein>
<dbReference type="Gene3D" id="3.30.70.250">
    <property type="entry name" value="Malonyl-CoA ACP transacylase, ACP-binding"/>
    <property type="match status" value="1"/>
</dbReference>
<feature type="domain" description="PKS/mFAS DH" evidence="8">
    <location>
        <begin position="1830"/>
        <end position="2113"/>
    </location>
</feature>
<dbReference type="SUPFAM" id="SSF52151">
    <property type="entry name" value="FabD/lysophospholipase-like"/>
    <property type="match status" value="1"/>
</dbReference>
<feature type="region of interest" description="Disordered" evidence="5">
    <location>
        <begin position="959"/>
        <end position="1002"/>
    </location>
</feature>
<accession>A0ABZ2PTW5</accession>
<evidence type="ECO:0000259" key="7">
    <source>
        <dbReference type="PROSITE" id="PS52004"/>
    </source>
</evidence>
<dbReference type="InterPro" id="IPR049900">
    <property type="entry name" value="PKS_mFAS_DH"/>
</dbReference>
<dbReference type="InterPro" id="IPR016039">
    <property type="entry name" value="Thiolase-like"/>
</dbReference>
<dbReference type="SMART" id="SM00822">
    <property type="entry name" value="PKS_KR"/>
    <property type="match status" value="1"/>
</dbReference>
<dbReference type="Pfam" id="PF08659">
    <property type="entry name" value="KR"/>
    <property type="match status" value="1"/>
</dbReference>
<dbReference type="PANTHER" id="PTHR43074">
    <property type="entry name" value="OMEGA-3 POLYUNSATURATED FATTY ACID SYNTHASE PFAB-RELATED"/>
    <property type="match status" value="1"/>
</dbReference>
<keyword evidence="10" id="KW-1185">Reference proteome</keyword>
<keyword evidence="3" id="KW-0808">Transferase</keyword>
<evidence type="ECO:0000256" key="5">
    <source>
        <dbReference type="SAM" id="MobiDB-lite"/>
    </source>
</evidence>
<dbReference type="Pfam" id="PF00550">
    <property type="entry name" value="PP-binding"/>
    <property type="match status" value="2"/>
</dbReference>
<keyword evidence="2" id="KW-0597">Phosphoprotein</keyword>
<dbReference type="InterPro" id="IPR016036">
    <property type="entry name" value="Malonyl_transacylase_ACP-bd"/>
</dbReference>
<evidence type="ECO:0000256" key="3">
    <source>
        <dbReference type="ARBA" id="ARBA00022679"/>
    </source>
</evidence>
<dbReference type="SMART" id="SM00825">
    <property type="entry name" value="PKS_KS"/>
    <property type="match status" value="1"/>
</dbReference>
<dbReference type="Gene3D" id="3.40.50.720">
    <property type="entry name" value="NAD(P)-binding Rossmann-like Domain"/>
    <property type="match status" value="1"/>
</dbReference>
<dbReference type="InterPro" id="IPR013968">
    <property type="entry name" value="PKS_KR"/>
</dbReference>
<dbReference type="CDD" id="cd08953">
    <property type="entry name" value="KR_2_SDR_x"/>
    <property type="match status" value="1"/>
</dbReference>
<reference evidence="9 10" key="1">
    <citation type="submission" date="2024-03" db="EMBL/GenBank/DDBJ databases">
        <title>Natural products discovery in diverse microorganisms through a two-stage MS feature dereplication strategy.</title>
        <authorList>
            <person name="Zhang R."/>
        </authorList>
    </citation>
    <scope>NUCLEOTIDE SEQUENCE [LARGE SCALE GENOMIC DNA]</scope>
    <source>
        <strain evidence="9 10">18930</strain>
    </source>
</reference>
<evidence type="ECO:0000256" key="4">
    <source>
        <dbReference type="PROSITE-ProRule" id="PRU01363"/>
    </source>
</evidence>
<dbReference type="CDD" id="cd00833">
    <property type="entry name" value="PKS"/>
    <property type="match status" value="1"/>
</dbReference>
<evidence type="ECO:0000259" key="8">
    <source>
        <dbReference type="PROSITE" id="PS52019"/>
    </source>
</evidence>
<dbReference type="EMBL" id="CP147846">
    <property type="protein sequence ID" value="WXG69906.1"/>
    <property type="molecule type" value="Genomic_DNA"/>
</dbReference>
<dbReference type="PANTHER" id="PTHR43074:SF1">
    <property type="entry name" value="BETA-KETOACYL SYNTHASE FAMILY PROTEIN-RELATED"/>
    <property type="match status" value="1"/>
</dbReference>
<feature type="region of interest" description="C-terminal hotdog fold" evidence="4">
    <location>
        <begin position="1969"/>
        <end position="2113"/>
    </location>
</feature>
<proteinExistence type="predicted"/>
<organism evidence="9 10">
    <name type="scientific">Rhodococcus sovatensis</name>
    <dbReference type="NCBI Taxonomy" id="1805840"/>
    <lineage>
        <taxon>Bacteria</taxon>
        <taxon>Bacillati</taxon>
        <taxon>Actinomycetota</taxon>
        <taxon>Actinomycetes</taxon>
        <taxon>Mycobacteriales</taxon>
        <taxon>Nocardiaceae</taxon>
        <taxon>Rhodococcus</taxon>
    </lineage>
</organism>
<dbReference type="PROSITE" id="PS52004">
    <property type="entry name" value="KS3_2"/>
    <property type="match status" value="1"/>
</dbReference>
<evidence type="ECO:0000259" key="6">
    <source>
        <dbReference type="PROSITE" id="PS50075"/>
    </source>
</evidence>
<dbReference type="SUPFAM" id="SSF55048">
    <property type="entry name" value="Probable ACP-binding domain of malonyl-CoA ACP transacylase"/>
    <property type="match status" value="1"/>
</dbReference>
<dbReference type="PROSITE" id="PS50075">
    <property type="entry name" value="CARRIER"/>
    <property type="match status" value="2"/>
</dbReference>
<feature type="region of interest" description="Disordered" evidence="5">
    <location>
        <begin position="1219"/>
        <end position="1247"/>
    </location>
</feature>